<dbReference type="OrthoDB" id="330661at2157"/>
<feature type="transmembrane region" description="Helical" evidence="2">
    <location>
        <begin position="6"/>
        <end position="25"/>
    </location>
</feature>
<evidence type="ECO:0000259" key="3">
    <source>
        <dbReference type="Pfam" id="PF24463"/>
    </source>
</evidence>
<keyword evidence="2" id="KW-0472">Membrane</keyword>
<protein>
    <recommendedName>
        <fullName evidence="3">DUF7577 domain-containing protein</fullName>
    </recommendedName>
</protein>
<reference evidence="4 5" key="1">
    <citation type="journal article" date="2014" name="PLoS Genet.">
        <title>Phylogenetically driven sequencing of extremely halophilic archaea reveals strategies for static and dynamic osmo-response.</title>
        <authorList>
            <person name="Becker E.A."/>
            <person name="Seitzer P.M."/>
            <person name="Tritt A."/>
            <person name="Larsen D."/>
            <person name="Krusor M."/>
            <person name="Yao A.I."/>
            <person name="Wu D."/>
            <person name="Madern D."/>
            <person name="Eisen J.A."/>
            <person name="Darling A.E."/>
            <person name="Facciotti M.T."/>
        </authorList>
    </citation>
    <scope>NUCLEOTIDE SEQUENCE [LARGE SCALE GENOMIC DNA]</scope>
    <source>
        <strain evidence="4 5">JCM 12255</strain>
    </source>
</reference>
<keyword evidence="2" id="KW-1133">Transmembrane helix</keyword>
<dbReference type="InterPro" id="IPR055999">
    <property type="entry name" value="DUF7577"/>
</dbReference>
<dbReference type="Proteomes" id="UP000011602">
    <property type="component" value="Unassembled WGS sequence"/>
</dbReference>
<dbReference type="RefSeq" id="WP_007260083.1">
    <property type="nucleotide sequence ID" value="NZ_AOHZ01000066.1"/>
</dbReference>
<evidence type="ECO:0000313" key="5">
    <source>
        <dbReference type="Proteomes" id="UP000011602"/>
    </source>
</evidence>
<keyword evidence="2" id="KW-0812">Transmembrane</keyword>
<feature type="region of interest" description="Disordered" evidence="1">
    <location>
        <begin position="33"/>
        <end position="79"/>
    </location>
</feature>
<name>L9WVF8_9EURY</name>
<sequence>MELWGWLIGYVVLFALLHLVLYYVYVRGEDGENAGSPSLADPNRASSRTTPGADRYPRAADDVDPEEIENDHDHDLESAEETMRCPHCGVRNEADQTFTYCWNCVSSLRR</sequence>
<gene>
    <name evidence="4" type="ORF">C493_14068</name>
</gene>
<dbReference type="eggNOG" id="arCOG04741">
    <property type="taxonomic scope" value="Archaea"/>
</dbReference>
<proteinExistence type="predicted"/>
<organism evidence="4 5">
    <name type="scientific">Natronolimnohabitans innermongolicus JCM 12255</name>
    <dbReference type="NCBI Taxonomy" id="1227499"/>
    <lineage>
        <taxon>Archaea</taxon>
        <taxon>Methanobacteriati</taxon>
        <taxon>Methanobacteriota</taxon>
        <taxon>Stenosarchaea group</taxon>
        <taxon>Halobacteria</taxon>
        <taxon>Halobacteriales</taxon>
        <taxon>Natrialbaceae</taxon>
        <taxon>Natronolimnohabitans</taxon>
    </lineage>
</organism>
<evidence type="ECO:0000256" key="1">
    <source>
        <dbReference type="SAM" id="MobiDB-lite"/>
    </source>
</evidence>
<accession>L9WVF8</accession>
<dbReference type="AlphaFoldDB" id="L9WVF8"/>
<evidence type="ECO:0000313" key="4">
    <source>
        <dbReference type="EMBL" id="ELY53402.1"/>
    </source>
</evidence>
<comment type="caution">
    <text evidence="4">The sequence shown here is derived from an EMBL/GenBank/DDBJ whole genome shotgun (WGS) entry which is preliminary data.</text>
</comment>
<dbReference type="STRING" id="1227499.C493_14068"/>
<evidence type="ECO:0000256" key="2">
    <source>
        <dbReference type="SAM" id="Phobius"/>
    </source>
</evidence>
<feature type="domain" description="DUF7577" evidence="3">
    <location>
        <begin position="81"/>
        <end position="109"/>
    </location>
</feature>
<dbReference type="EMBL" id="AOHZ01000066">
    <property type="protein sequence ID" value="ELY53402.1"/>
    <property type="molecule type" value="Genomic_DNA"/>
</dbReference>
<keyword evidence="5" id="KW-1185">Reference proteome</keyword>
<dbReference type="Pfam" id="PF24463">
    <property type="entry name" value="DUF7577"/>
    <property type="match status" value="1"/>
</dbReference>